<evidence type="ECO:0000256" key="8">
    <source>
        <dbReference type="ARBA" id="ARBA00023125"/>
    </source>
</evidence>
<keyword evidence="17" id="KW-1185">Reference proteome</keyword>
<dbReference type="InterPro" id="IPR036397">
    <property type="entry name" value="RNaseH_sf"/>
</dbReference>
<evidence type="ECO:0000313" key="17">
    <source>
        <dbReference type="Proteomes" id="UP001307889"/>
    </source>
</evidence>
<dbReference type="Gene3D" id="4.10.60.10">
    <property type="entry name" value="Zinc finger, CCHC-type"/>
    <property type="match status" value="1"/>
</dbReference>
<dbReference type="PROSITE" id="PS50878">
    <property type="entry name" value="RT_POL"/>
    <property type="match status" value="1"/>
</dbReference>
<dbReference type="PANTHER" id="PTHR37984:SF5">
    <property type="entry name" value="PROTEIN NYNRIN-LIKE"/>
    <property type="match status" value="1"/>
</dbReference>
<dbReference type="Gene3D" id="1.10.340.70">
    <property type="match status" value="1"/>
</dbReference>
<keyword evidence="2" id="KW-0645">Protease</keyword>
<feature type="domain" description="Reverse transcriptase" evidence="14">
    <location>
        <begin position="554"/>
        <end position="732"/>
    </location>
</feature>
<evidence type="ECO:0000256" key="11">
    <source>
        <dbReference type="SAM" id="Coils"/>
    </source>
</evidence>
<keyword evidence="6" id="KW-0064">Aspartyl protease</keyword>
<feature type="region of interest" description="Disordered" evidence="12">
    <location>
        <begin position="1330"/>
        <end position="1352"/>
    </location>
</feature>
<dbReference type="InterPro" id="IPR000477">
    <property type="entry name" value="RT_dom"/>
</dbReference>
<evidence type="ECO:0000256" key="9">
    <source>
        <dbReference type="ARBA" id="ARBA00023268"/>
    </source>
</evidence>
<keyword evidence="7" id="KW-0255">Endonuclease</keyword>
<dbReference type="SUPFAM" id="SSF56672">
    <property type="entry name" value="DNA/RNA polymerases"/>
    <property type="match status" value="1"/>
</dbReference>
<dbReference type="CDD" id="cd04508">
    <property type="entry name" value="Tudor_SF"/>
    <property type="match status" value="1"/>
</dbReference>
<keyword evidence="8" id="KW-0238">DNA-binding</keyword>
<keyword evidence="7" id="KW-0378">Hydrolase</keyword>
<dbReference type="InterPro" id="IPR043128">
    <property type="entry name" value="Rev_trsase/Diguanyl_cyclase"/>
</dbReference>
<evidence type="ECO:0000256" key="6">
    <source>
        <dbReference type="ARBA" id="ARBA00022750"/>
    </source>
</evidence>
<dbReference type="Gene3D" id="2.40.70.10">
    <property type="entry name" value="Acid Proteases"/>
    <property type="match status" value="1"/>
</dbReference>
<keyword evidence="10" id="KW-0479">Metal-binding</keyword>
<evidence type="ECO:0000256" key="12">
    <source>
        <dbReference type="SAM" id="MobiDB-lite"/>
    </source>
</evidence>
<evidence type="ECO:0000256" key="10">
    <source>
        <dbReference type="PROSITE-ProRule" id="PRU00047"/>
    </source>
</evidence>
<protein>
    <recommendedName>
        <fullName evidence="1">RNA-directed DNA polymerase</fullName>
        <ecNumber evidence="1">2.7.7.49</ecNumber>
    </recommendedName>
</protein>
<dbReference type="InterPro" id="IPR036875">
    <property type="entry name" value="Znf_CCHC_sf"/>
</dbReference>
<feature type="domain" description="Integrase catalytic" evidence="15">
    <location>
        <begin position="1088"/>
        <end position="1247"/>
    </location>
</feature>
<feature type="coiled-coil region" evidence="11">
    <location>
        <begin position="1193"/>
        <end position="1220"/>
    </location>
</feature>
<evidence type="ECO:0000256" key="7">
    <source>
        <dbReference type="ARBA" id="ARBA00022759"/>
    </source>
</evidence>
<evidence type="ECO:0000313" key="16">
    <source>
        <dbReference type="EMBL" id="BES92811.1"/>
    </source>
</evidence>
<feature type="compositionally biased region" description="Basic residues" evidence="12">
    <location>
        <begin position="254"/>
        <end position="266"/>
    </location>
</feature>
<feature type="compositionally biased region" description="Low complexity" evidence="12">
    <location>
        <begin position="23"/>
        <end position="42"/>
    </location>
</feature>
<keyword evidence="3" id="KW-0808">Transferase</keyword>
<dbReference type="InterPro" id="IPR050951">
    <property type="entry name" value="Retrovirus_Pol_polyprotein"/>
</dbReference>
<feature type="region of interest" description="Disordered" evidence="12">
    <location>
        <begin position="331"/>
        <end position="352"/>
    </location>
</feature>
<sequence>MDADQFQQFMSLQNSLMSQLLASVQSTQQRQQSSNPSEASSSITGINTALIPSFEPFDSKKESFKTYKQRFENYVEMKKVLADKPYCVKLLLNSIGSKYFDMVAALGAPKNPTELTYNELIKLLDDHLAPPQNELVAQHKFLSIYQRENQSITEFVTSLRSEIGDCNFISPCECQVSIADVFLRAQFVRGIKDDSIREHVLRSKKTNFKEIVTDAVAIESSKINSMVLSPKSNPPPIDINKINHEKKRDQPFKPRSRSLNRARAQSKSRSSQIDFSELGVDGYCLRCGKDNHLSKECRTDKSKLKCSSCKKTGHVPKVCISTLLEKKSKSGITNQIQNVSRSSRTSSPSSESEYVHSYGVSHIVDIYQNINQHANIDRYYAHVKVSGKQIKFEVDSGSAYTFLPRDKFNELNIQEPLEPTSIGFRSYTQTVFVPDGKLIVSAEYKGRIIQDEIYVVPQGFAAILGRAWIRRLDIDLRKIDNGCSNIHSPSSTINSIDDISALYPQAFEQKIGCVPGFEISLQLRENAKPVYHREREVPYALMDRVEEELQDLETAGIISKVANSDWGSPLVVIPKADGSVRLCVDYKIGVNERLVSAHYPIPKIDQILNSLRKSKYFCRMDLYKAYLHIKCDDQSSKIQTITTHKGTYRMNRLSFGIKTAPAEFNRIMDQILREIPKCEYYFDDIVVHGETKEECAENLDACLRQLQKFDLHLNQRKCVFFEEQIDFLGHVVKYNAISKSPKKVAAIMEMPRPSNIEALRRFLGMVTYYSRFIKNASTLTAPLRNLLKNNTRFKWTAKHEAAFIRLKQEVASDTVLMPFDPQLPVQLACDASPHGVAGILSHIVNGVERPIAFASRSLTPAEQGYSQLDREALAIIFAVDHFYQYLFARPFSLVTDNKPLVRIFHENAKIPKMTSARLQRYAAFLSGFNYTVNFRKGEENSNVDCLSRAPLKGPVNQTDSAINKEVHQIFEASINQIESSTLTYEALQEAYRNDEKLSQLVQELRENRIEDTEFTINSGILFRGPRVVIPTAMQPAVLDELHRTHIGVTKMKQLARRYVYWKSIDKDIEHLVRSCPECARVQNSPPKAPLHPWMEPEGNWQRIHVDYAGPYQNHHFLIMVDAKSKWAEILPCRTAPTSKSTIELMEEVFARFGFPDIMVSDNATIFTSGEFKQFCSTAGITQKFIAPGHPATNGLAERNVQTLKHRLAAMENETSSMRKKIFEILFRYRATPLINGKTPSELFLNRQIRIRLDALKPAIKEHASDPKIPARQLDVGDRVQARYYSNNKQQWRPGVIIDKLGQLHYTVKLDDGYSFKRHIDQLRRSHVLPKQVSFARGEDTEDSNTSATTAKPEEQILQDLVCLRPDVATTPAPQTPTRQDEVPPGPPTPRVPLRRSSRIRRPPRYLDDYVVG</sequence>
<keyword evidence="10" id="KW-0863">Zinc-finger</keyword>
<proteinExistence type="predicted"/>
<dbReference type="InterPro" id="IPR041577">
    <property type="entry name" value="RT_RNaseH_2"/>
</dbReference>
<dbReference type="Gene3D" id="3.10.10.10">
    <property type="entry name" value="HIV Type 1 Reverse Transcriptase, subunit A, domain 1"/>
    <property type="match status" value="1"/>
</dbReference>
<dbReference type="SUPFAM" id="SSF50630">
    <property type="entry name" value="Acid proteases"/>
    <property type="match status" value="1"/>
</dbReference>
<dbReference type="SMART" id="SM00343">
    <property type="entry name" value="ZnF_C2HC"/>
    <property type="match status" value="2"/>
</dbReference>
<dbReference type="EC" id="2.7.7.49" evidence="1"/>
<dbReference type="SUPFAM" id="SSF53098">
    <property type="entry name" value="Ribonuclease H-like"/>
    <property type="match status" value="1"/>
</dbReference>
<feature type="region of interest" description="Disordered" evidence="12">
    <location>
        <begin position="1367"/>
        <end position="1412"/>
    </location>
</feature>
<evidence type="ECO:0000256" key="2">
    <source>
        <dbReference type="ARBA" id="ARBA00022670"/>
    </source>
</evidence>
<dbReference type="PROSITE" id="PS50158">
    <property type="entry name" value="ZF_CCHC"/>
    <property type="match status" value="1"/>
</dbReference>
<organism evidence="16 17">
    <name type="scientific">Nesidiocoris tenuis</name>
    <dbReference type="NCBI Taxonomy" id="355587"/>
    <lineage>
        <taxon>Eukaryota</taxon>
        <taxon>Metazoa</taxon>
        <taxon>Ecdysozoa</taxon>
        <taxon>Arthropoda</taxon>
        <taxon>Hexapoda</taxon>
        <taxon>Insecta</taxon>
        <taxon>Pterygota</taxon>
        <taxon>Neoptera</taxon>
        <taxon>Paraneoptera</taxon>
        <taxon>Hemiptera</taxon>
        <taxon>Heteroptera</taxon>
        <taxon>Panheteroptera</taxon>
        <taxon>Cimicomorpha</taxon>
        <taxon>Miridae</taxon>
        <taxon>Dicyphina</taxon>
        <taxon>Nesidiocoris</taxon>
    </lineage>
</organism>
<dbReference type="Proteomes" id="UP001307889">
    <property type="component" value="Chromosome 4"/>
</dbReference>
<dbReference type="SUPFAM" id="SSF57756">
    <property type="entry name" value="Retrovirus zinc finger-like domains"/>
    <property type="match status" value="1"/>
</dbReference>
<dbReference type="CDD" id="cd01647">
    <property type="entry name" value="RT_LTR"/>
    <property type="match status" value="1"/>
</dbReference>
<dbReference type="Gene3D" id="3.30.420.10">
    <property type="entry name" value="Ribonuclease H-like superfamily/Ribonuclease H"/>
    <property type="match status" value="1"/>
</dbReference>
<dbReference type="Pfam" id="PF17921">
    <property type="entry name" value="Integrase_H2C2"/>
    <property type="match status" value="1"/>
</dbReference>
<dbReference type="Pfam" id="PF00078">
    <property type="entry name" value="RVT_1"/>
    <property type="match status" value="1"/>
</dbReference>
<keyword evidence="10" id="KW-0862">Zinc</keyword>
<dbReference type="InterPro" id="IPR012337">
    <property type="entry name" value="RNaseH-like_sf"/>
</dbReference>
<evidence type="ECO:0000259" key="14">
    <source>
        <dbReference type="PROSITE" id="PS50878"/>
    </source>
</evidence>
<keyword evidence="9" id="KW-0511">Multifunctional enzyme</keyword>
<reference evidence="16 17" key="1">
    <citation type="submission" date="2023-09" db="EMBL/GenBank/DDBJ databases">
        <title>Nesidiocoris tenuis whole genome shotgun sequence.</title>
        <authorList>
            <person name="Shibata T."/>
            <person name="Shimoda M."/>
            <person name="Kobayashi T."/>
            <person name="Uehara T."/>
        </authorList>
    </citation>
    <scope>NUCLEOTIDE SEQUENCE [LARGE SCALE GENOMIC DNA]</scope>
    <source>
        <strain evidence="16 17">Japan</strain>
    </source>
</reference>
<accession>A0ABN7AKQ5</accession>
<dbReference type="Pfam" id="PF17919">
    <property type="entry name" value="RT_RNaseH_2"/>
    <property type="match status" value="1"/>
</dbReference>
<evidence type="ECO:0000259" key="15">
    <source>
        <dbReference type="PROSITE" id="PS50994"/>
    </source>
</evidence>
<dbReference type="InterPro" id="IPR021109">
    <property type="entry name" value="Peptidase_aspartic_dom_sf"/>
</dbReference>
<gene>
    <name evidence="16" type="ORF">NTJ_05621</name>
</gene>
<feature type="domain" description="CCHC-type" evidence="13">
    <location>
        <begin position="284"/>
        <end position="298"/>
    </location>
</feature>
<evidence type="ECO:0000256" key="5">
    <source>
        <dbReference type="ARBA" id="ARBA00022722"/>
    </source>
</evidence>
<keyword evidence="11" id="KW-0175">Coiled coil</keyword>
<dbReference type="PROSITE" id="PS50994">
    <property type="entry name" value="INTEGRASE"/>
    <property type="match status" value="1"/>
</dbReference>
<feature type="compositionally biased region" description="Low complexity" evidence="12">
    <location>
        <begin position="1367"/>
        <end position="1377"/>
    </location>
</feature>
<keyword evidence="5" id="KW-0540">Nuclease</keyword>
<feature type="region of interest" description="Disordered" evidence="12">
    <location>
        <begin position="23"/>
        <end position="43"/>
    </location>
</feature>
<dbReference type="InterPro" id="IPR043502">
    <property type="entry name" value="DNA/RNA_pol_sf"/>
</dbReference>
<feature type="region of interest" description="Disordered" evidence="12">
    <location>
        <begin position="246"/>
        <end position="270"/>
    </location>
</feature>
<dbReference type="Pfam" id="PF00665">
    <property type="entry name" value="rve"/>
    <property type="match status" value="1"/>
</dbReference>
<evidence type="ECO:0000259" key="13">
    <source>
        <dbReference type="PROSITE" id="PS50158"/>
    </source>
</evidence>
<dbReference type="Gene3D" id="3.30.70.270">
    <property type="match status" value="2"/>
</dbReference>
<dbReference type="CDD" id="cd09274">
    <property type="entry name" value="RNase_HI_RT_Ty3"/>
    <property type="match status" value="1"/>
</dbReference>
<dbReference type="Gene3D" id="2.30.30.140">
    <property type="match status" value="1"/>
</dbReference>
<dbReference type="EMBL" id="AP028912">
    <property type="protein sequence ID" value="BES92811.1"/>
    <property type="molecule type" value="Genomic_DNA"/>
</dbReference>
<dbReference type="InterPro" id="IPR001584">
    <property type="entry name" value="Integrase_cat-core"/>
</dbReference>
<keyword evidence="4" id="KW-0548">Nucleotidyltransferase</keyword>
<feature type="compositionally biased region" description="Low complexity" evidence="12">
    <location>
        <begin position="339"/>
        <end position="352"/>
    </location>
</feature>
<evidence type="ECO:0000256" key="1">
    <source>
        <dbReference type="ARBA" id="ARBA00012493"/>
    </source>
</evidence>
<name>A0ABN7AKQ5_9HEMI</name>
<dbReference type="PANTHER" id="PTHR37984">
    <property type="entry name" value="PROTEIN CBG26694"/>
    <property type="match status" value="1"/>
</dbReference>
<evidence type="ECO:0000256" key="3">
    <source>
        <dbReference type="ARBA" id="ARBA00022679"/>
    </source>
</evidence>
<dbReference type="InterPro" id="IPR001878">
    <property type="entry name" value="Znf_CCHC"/>
</dbReference>
<evidence type="ECO:0000256" key="4">
    <source>
        <dbReference type="ARBA" id="ARBA00022695"/>
    </source>
</evidence>
<dbReference type="InterPro" id="IPR041588">
    <property type="entry name" value="Integrase_H2C2"/>
</dbReference>
<feature type="compositionally biased region" description="Basic residues" evidence="12">
    <location>
        <begin position="1392"/>
        <end position="1403"/>
    </location>
</feature>